<dbReference type="InterPro" id="IPR016024">
    <property type="entry name" value="ARM-type_fold"/>
</dbReference>
<organism evidence="4 5">
    <name type="scientific">Centaurea solstitialis</name>
    <name type="common">yellow star-thistle</name>
    <dbReference type="NCBI Taxonomy" id="347529"/>
    <lineage>
        <taxon>Eukaryota</taxon>
        <taxon>Viridiplantae</taxon>
        <taxon>Streptophyta</taxon>
        <taxon>Embryophyta</taxon>
        <taxon>Tracheophyta</taxon>
        <taxon>Spermatophyta</taxon>
        <taxon>Magnoliopsida</taxon>
        <taxon>eudicotyledons</taxon>
        <taxon>Gunneridae</taxon>
        <taxon>Pentapetalae</taxon>
        <taxon>asterids</taxon>
        <taxon>campanulids</taxon>
        <taxon>Asterales</taxon>
        <taxon>Asteraceae</taxon>
        <taxon>Carduoideae</taxon>
        <taxon>Cardueae</taxon>
        <taxon>Centaureinae</taxon>
        <taxon>Centaurea</taxon>
    </lineage>
</organism>
<dbReference type="PANTHER" id="PTHR31355">
    <property type="entry name" value="MICROTUBULE-ASSOCIATED PROTEIN TORTIFOLIA1"/>
    <property type="match status" value="1"/>
</dbReference>
<dbReference type="Proteomes" id="UP001172457">
    <property type="component" value="Chromosome 7"/>
</dbReference>
<keyword evidence="2" id="KW-1133">Transmembrane helix</keyword>
<evidence type="ECO:0000259" key="3">
    <source>
        <dbReference type="Pfam" id="PF24714"/>
    </source>
</evidence>
<feature type="compositionally biased region" description="Basic and acidic residues" evidence="1">
    <location>
        <begin position="479"/>
        <end position="490"/>
    </location>
</feature>
<feature type="domain" description="TORTIFOLIA1/SINE1-2 N-terminal" evidence="3">
    <location>
        <begin position="18"/>
        <end position="286"/>
    </location>
</feature>
<dbReference type="EMBL" id="JARYMX010000007">
    <property type="protein sequence ID" value="KAJ9541335.1"/>
    <property type="molecule type" value="Genomic_DNA"/>
</dbReference>
<gene>
    <name evidence="4" type="ORF">OSB04_027841</name>
</gene>
<feature type="compositionally biased region" description="Polar residues" evidence="1">
    <location>
        <begin position="467"/>
        <end position="478"/>
    </location>
</feature>
<name>A0AA38SEL1_9ASTR</name>
<feature type="compositionally biased region" description="Polar residues" evidence="1">
    <location>
        <begin position="402"/>
        <end position="424"/>
    </location>
</feature>
<dbReference type="SUPFAM" id="SSF48371">
    <property type="entry name" value="ARM repeat"/>
    <property type="match status" value="1"/>
</dbReference>
<feature type="region of interest" description="Disordered" evidence="1">
    <location>
        <begin position="399"/>
        <end position="425"/>
    </location>
</feature>
<dbReference type="GO" id="GO:0005874">
    <property type="term" value="C:microtubule"/>
    <property type="evidence" value="ECO:0007669"/>
    <property type="project" value="InterPro"/>
</dbReference>
<feature type="compositionally biased region" description="Polar residues" evidence="1">
    <location>
        <begin position="310"/>
        <end position="322"/>
    </location>
</feature>
<feature type="region of interest" description="Disordered" evidence="1">
    <location>
        <begin position="443"/>
        <end position="495"/>
    </location>
</feature>
<keyword evidence="5" id="KW-1185">Reference proteome</keyword>
<reference evidence="4" key="1">
    <citation type="submission" date="2023-03" db="EMBL/GenBank/DDBJ databases">
        <title>Chromosome-scale reference genome and RAD-based genetic map of yellow starthistle (Centaurea solstitialis) reveal putative structural variation and QTLs associated with invader traits.</title>
        <authorList>
            <person name="Reatini B."/>
            <person name="Cang F.A."/>
            <person name="Jiang Q."/>
            <person name="Mckibben M.T.W."/>
            <person name="Barker M.S."/>
            <person name="Rieseberg L.H."/>
            <person name="Dlugosch K.M."/>
        </authorList>
    </citation>
    <scope>NUCLEOTIDE SEQUENCE</scope>
    <source>
        <strain evidence="4">CAN-66</strain>
        <tissue evidence="4">Leaf</tissue>
    </source>
</reference>
<dbReference type="Gene3D" id="1.25.10.10">
    <property type="entry name" value="Leucine-rich Repeat Variant"/>
    <property type="match status" value="1"/>
</dbReference>
<proteinExistence type="predicted"/>
<comment type="caution">
    <text evidence="4">The sequence shown here is derived from an EMBL/GenBank/DDBJ whole genome shotgun (WGS) entry which is preliminary data.</text>
</comment>
<sequence length="548" mass="60077">MGRNLSPILRRQLENLDKDADSRKSAMKALKSYVKDLDSKAIPIFLAQVSETKETGLTSGEYTISLYEVLARVHGTKIVPQIDNIMSTIIKTLTSSVASFALHQACSKVVPAIARYGIDPTTPENKKTQIIHSLCKPLSDSLLASQESLSSGAALCLKALVDSDNWRFASSEMVNEVCQRVAAALEKPMQTNSHMGLVMSLAEHNGLVVEAYARLLIWSGIVILHTGVSEGNAQKRLEAIQMINFLMKCLDYKCIMSELRFVIEEMEKCMSDKMAYVKGAAFEASETAKRILTEKGSKYDQRNGKRVDGDQSSFTGSPESQTMSSFGWGASVNDSPFSIGFLDSGRSVNRKQWRNGNGVVDVSLKDGLFSGGMSTPRSVIENSERNGFSEDYADGFSGFLQKGSTNGGSRSATPSPQKSRSYINPDNIKIFTTPRKLVKSLQAPNSDFSEKQSQRFGINSPIKFDSNPASNQGESGLTSDDHKDEADQHTSESVSSTEELCQELVLETKEKPRFFSFRILSGLVVLFSIMVCFLLVGVSDEDCNLVPT</sequence>
<dbReference type="PANTHER" id="PTHR31355:SF4">
    <property type="entry name" value="TOG DOMAIN-CONTAINING PROTEIN"/>
    <property type="match status" value="1"/>
</dbReference>
<keyword evidence="2" id="KW-0472">Membrane</keyword>
<dbReference type="GO" id="GO:0008017">
    <property type="term" value="F:microtubule binding"/>
    <property type="evidence" value="ECO:0007669"/>
    <property type="project" value="InterPro"/>
</dbReference>
<accession>A0AA38SEL1</accession>
<keyword evidence="2" id="KW-0812">Transmembrane</keyword>
<dbReference type="AlphaFoldDB" id="A0AA38SEL1"/>
<feature type="region of interest" description="Disordered" evidence="1">
    <location>
        <begin position="299"/>
        <end position="322"/>
    </location>
</feature>
<evidence type="ECO:0000313" key="5">
    <source>
        <dbReference type="Proteomes" id="UP001172457"/>
    </source>
</evidence>
<evidence type="ECO:0000256" key="2">
    <source>
        <dbReference type="SAM" id="Phobius"/>
    </source>
</evidence>
<dbReference type="InterPro" id="IPR033337">
    <property type="entry name" value="TORTIFOLIA1/SINE1-2"/>
</dbReference>
<protein>
    <recommendedName>
        <fullName evidence="3">TORTIFOLIA1/SINE1-2 N-terminal domain-containing protein</fullName>
    </recommendedName>
</protein>
<dbReference type="Pfam" id="PF24714">
    <property type="entry name" value="TOR1L1_N"/>
    <property type="match status" value="1"/>
</dbReference>
<feature type="transmembrane region" description="Helical" evidence="2">
    <location>
        <begin position="519"/>
        <end position="538"/>
    </location>
</feature>
<dbReference type="InterPro" id="IPR057600">
    <property type="entry name" value="TORTIFOLIA1/SINE1-2_N"/>
</dbReference>
<evidence type="ECO:0000313" key="4">
    <source>
        <dbReference type="EMBL" id="KAJ9541335.1"/>
    </source>
</evidence>
<feature type="compositionally biased region" description="Basic and acidic residues" evidence="1">
    <location>
        <begin position="299"/>
        <end position="309"/>
    </location>
</feature>
<evidence type="ECO:0000256" key="1">
    <source>
        <dbReference type="SAM" id="MobiDB-lite"/>
    </source>
</evidence>
<dbReference type="InterPro" id="IPR011989">
    <property type="entry name" value="ARM-like"/>
</dbReference>